<accession>A0A3B6MZM8</accession>
<protein>
    <submittedName>
        <fullName evidence="2">Uncharacterized protein</fullName>
    </submittedName>
</protein>
<dbReference type="Gramene" id="TraesCS5D03G1018900.1">
    <property type="protein sequence ID" value="TraesCS5D03G1018900.1.CDS1"/>
    <property type="gene ID" value="TraesCS5D03G1018900"/>
</dbReference>
<dbReference type="Gramene" id="TraesNOR5D03G03231840.1">
    <property type="protein sequence ID" value="TraesNOR5D03G03231840.1.CDS1"/>
    <property type="gene ID" value="TraesNOR5D03G03231840"/>
</dbReference>
<proteinExistence type="predicted"/>
<organism evidence="2">
    <name type="scientific">Triticum aestivum</name>
    <name type="common">Wheat</name>
    <dbReference type="NCBI Taxonomy" id="4565"/>
    <lineage>
        <taxon>Eukaryota</taxon>
        <taxon>Viridiplantae</taxon>
        <taxon>Streptophyta</taxon>
        <taxon>Embryophyta</taxon>
        <taxon>Tracheophyta</taxon>
        <taxon>Spermatophyta</taxon>
        <taxon>Magnoliopsida</taxon>
        <taxon>Liliopsida</taxon>
        <taxon>Poales</taxon>
        <taxon>Poaceae</taxon>
        <taxon>BOP clade</taxon>
        <taxon>Pooideae</taxon>
        <taxon>Triticodae</taxon>
        <taxon>Triticeae</taxon>
        <taxon>Triticinae</taxon>
        <taxon>Triticum</taxon>
    </lineage>
</organism>
<dbReference type="Proteomes" id="UP000019116">
    <property type="component" value="Chromosome 5D"/>
</dbReference>
<keyword evidence="1" id="KW-0732">Signal</keyword>
<feature type="signal peptide" evidence="1">
    <location>
        <begin position="1"/>
        <end position="18"/>
    </location>
</feature>
<evidence type="ECO:0000313" key="2">
    <source>
        <dbReference type="EnsemblPlants" id="TraesCS5D02G460400.1.cds1"/>
    </source>
</evidence>
<dbReference type="AlphaFoldDB" id="A0A3B6MZM8"/>
<reference evidence="2" key="2">
    <citation type="submission" date="2018-10" db="UniProtKB">
        <authorList>
            <consortium name="EnsemblPlants"/>
        </authorList>
    </citation>
    <scope>IDENTIFICATION</scope>
</reference>
<dbReference type="EnsemblPlants" id="TraesCS5D02G460400.1">
    <property type="protein sequence ID" value="TraesCS5D02G460400.1.cds1"/>
    <property type="gene ID" value="TraesCS5D02G460400"/>
</dbReference>
<dbReference type="OMA" id="KCFGTIA"/>
<evidence type="ECO:0000313" key="3">
    <source>
        <dbReference type="Proteomes" id="UP000019116"/>
    </source>
</evidence>
<name>A0A3B6MZM8_WHEAT</name>
<keyword evidence="3" id="KW-1185">Reference proteome</keyword>
<evidence type="ECO:0000256" key="1">
    <source>
        <dbReference type="SAM" id="SignalP"/>
    </source>
</evidence>
<reference evidence="2" key="1">
    <citation type="submission" date="2018-08" db="EMBL/GenBank/DDBJ databases">
        <authorList>
            <person name="Rossello M."/>
        </authorList>
    </citation>
    <scope>NUCLEOTIDE SEQUENCE [LARGE SCALE GENOMIC DNA]</scope>
    <source>
        <strain evidence="2">cv. Chinese Spring</strain>
    </source>
</reference>
<feature type="chain" id="PRO_5043178015" evidence="1">
    <location>
        <begin position="19"/>
        <end position="132"/>
    </location>
</feature>
<sequence>MAKKCFGTIASLLLPCLARPTHTAVSNSAAATGVEDKKNLYVVMGGMGNHPGLPANYERGLTNNDADTFTGHTRKLGGIWRGVGSETEHGGVGGTDSVPFSGYGSSVSSLNHRGARGIRSSLCPHARLVLEV</sequence>
<dbReference type="Gramene" id="TraesCS5D02G460400.1">
    <property type="protein sequence ID" value="TraesCS5D02G460400.1.cds1"/>
    <property type="gene ID" value="TraesCS5D02G460400"/>
</dbReference>